<reference evidence="2 3" key="1">
    <citation type="submission" date="2018-09" db="EMBL/GenBank/DDBJ databases">
        <title>Arachidicoccus sp. nov., a bacterium isolated from soil.</title>
        <authorList>
            <person name="Weon H.-Y."/>
            <person name="Kwon S.-W."/>
            <person name="Lee S.A."/>
        </authorList>
    </citation>
    <scope>NUCLEOTIDE SEQUENCE [LARGE SCALE GENOMIC DNA]</scope>
    <source>
        <strain evidence="2 3">KIS59-12</strain>
    </source>
</reference>
<sequence>MKRSIYILLLLASFGIVNTQLSAQTATKIGYFDVERMASFLPEAKTVQSKMDSYQRDSLSNQKNQLDTLFNNSRDSYTADSLAKKSKSILDYDRKKLQELYIQEMGWQQYAQEAAQNKYYELMQPLLKKTQAALGKAATENHIAIVVKSNSIQWIDEKQIMNMFIPVAKILNVTLPQEQK</sequence>
<dbReference type="InterPro" id="IPR005632">
    <property type="entry name" value="Chaperone_Skp"/>
</dbReference>
<accession>A0A386HMD7</accession>
<dbReference type="Pfam" id="PF03938">
    <property type="entry name" value="OmpH"/>
    <property type="match status" value="1"/>
</dbReference>
<dbReference type="Proteomes" id="UP000266118">
    <property type="component" value="Chromosome"/>
</dbReference>
<dbReference type="SMART" id="SM00935">
    <property type="entry name" value="OmpH"/>
    <property type="match status" value="1"/>
</dbReference>
<evidence type="ECO:0000313" key="2">
    <source>
        <dbReference type="EMBL" id="AYD46514.1"/>
    </source>
</evidence>
<name>A0A386HMD7_9BACT</name>
<dbReference type="AlphaFoldDB" id="A0A386HMD7"/>
<evidence type="ECO:0000256" key="1">
    <source>
        <dbReference type="SAM" id="SignalP"/>
    </source>
</evidence>
<dbReference type="InterPro" id="IPR024930">
    <property type="entry name" value="Skp_dom_sf"/>
</dbReference>
<dbReference type="Gene3D" id="3.30.910.20">
    <property type="entry name" value="Skp domain"/>
    <property type="match status" value="1"/>
</dbReference>
<evidence type="ECO:0000313" key="3">
    <source>
        <dbReference type="Proteomes" id="UP000266118"/>
    </source>
</evidence>
<dbReference type="OrthoDB" id="665329at2"/>
<protein>
    <submittedName>
        <fullName evidence="2">OmpH family outer membrane protein</fullName>
    </submittedName>
</protein>
<feature type="signal peptide" evidence="1">
    <location>
        <begin position="1"/>
        <end position="23"/>
    </location>
</feature>
<dbReference type="EMBL" id="CP032489">
    <property type="protein sequence ID" value="AYD46514.1"/>
    <property type="molecule type" value="Genomic_DNA"/>
</dbReference>
<keyword evidence="1" id="KW-0732">Signal</keyword>
<feature type="chain" id="PRO_5017333915" evidence="1">
    <location>
        <begin position="24"/>
        <end position="180"/>
    </location>
</feature>
<dbReference type="GO" id="GO:0051082">
    <property type="term" value="F:unfolded protein binding"/>
    <property type="evidence" value="ECO:0007669"/>
    <property type="project" value="InterPro"/>
</dbReference>
<dbReference type="KEGG" id="ark:D6B99_02110"/>
<gene>
    <name evidence="2" type="ORF">D6B99_02110</name>
</gene>
<organism evidence="2 3">
    <name type="scientific">Arachidicoccus soli</name>
    <dbReference type="NCBI Taxonomy" id="2341117"/>
    <lineage>
        <taxon>Bacteria</taxon>
        <taxon>Pseudomonadati</taxon>
        <taxon>Bacteroidota</taxon>
        <taxon>Chitinophagia</taxon>
        <taxon>Chitinophagales</taxon>
        <taxon>Chitinophagaceae</taxon>
        <taxon>Arachidicoccus</taxon>
    </lineage>
</organism>
<proteinExistence type="predicted"/>
<dbReference type="SUPFAM" id="SSF111384">
    <property type="entry name" value="OmpH-like"/>
    <property type="match status" value="1"/>
</dbReference>
<keyword evidence="3" id="KW-1185">Reference proteome</keyword>
<dbReference type="RefSeq" id="WP_119984618.1">
    <property type="nucleotide sequence ID" value="NZ_CP032489.1"/>
</dbReference>